<gene>
    <name evidence="1" type="ORF">FMOSSE_LOCUS11322</name>
</gene>
<reference evidence="1" key="1">
    <citation type="submission" date="2021-06" db="EMBL/GenBank/DDBJ databases">
        <authorList>
            <person name="Kallberg Y."/>
            <person name="Tangrot J."/>
            <person name="Rosling A."/>
        </authorList>
    </citation>
    <scope>NUCLEOTIDE SEQUENCE</scope>
    <source>
        <strain evidence="1">87-6 pot B 2015</strain>
    </source>
</reference>
<evidence type="ECO:0000313" key="1">
    <source>
        <dbReference type="EMBL" id="CAG8647792.1"/>
    </source>
</evidence>
<protein>
    <submittedName>
        <fullName evidence="1">14638_t:CDS:1</fullName>
    </submittedName>
</protein>
<comment type="caution">
    <text evidence="1">The sequence shown here is derived from an EMBL/GenBank/DDBJ whole genome shotgun (WGS) entry which is preliminary data.</text>
</comment>
<organism evidence="1 2">
    <name type="scientific">Funneliformis mosseae</name>
    <name type="common">Endomycorrhizal fungus</name>
    <name type="synonym">Glomus mosseae</name>
    <dbReference type="NCBI Taxonomy" id="27381"/>
    <lineage>
        <taxon>Eukaryota</taxon>
        <taxon>Fungi</taxon>
        <taxon>Fungi incertae sedis</taxon>
        <taxon>Mucoromycota</taxon>
        <taxon>Glomeromycotina</taxon>
        <taxon>Glomeromycetes</taxon>
        <taxon>Glomerales</taxon>
        <taxon>Glomeraceae</taxon>
        <taxon>Funneliformis</taxon>
    </lineage>
</organism>
<keyword evidence="2" id="KW-1185">Reference proteome</keyword>
<dbReference type="EMBL" id="CAJVPP010004318">
    <property type="protein sequence ID" value="CAG8647792.1"/>
    <property type="molecule type" value="Genomic_DNA"/>
</dbReference>
<accession>A0A9N9DTU3</accession>
<proteinExistence type="predicted"/>
<dbReference type="Proteomes" id="UP000789375">
    <property type="component" value="Unassembled WGS sequence"/>
</dbReference>
<name>A0A9N9DTU3_FUNMO</name>
<dbReference type="AlphaFoldDB" id="A0A9N9DTU3"/>
<sequence length="101" mass="11681">MPALIADKEDVYQKYFTEKILPQLYNIRPVKAVDSYMTKYLEGKAPDIFTYSKDFVTDSAVKDMSIESADDMKKKVLPALEASEVFLSYFCEPFQFGLLDW</sequence>
<evidence type="ECO:0000313" key="2">
    <source>
        <dbReference type="Proteomes" id="UP000789375"/>
    </source>
</evidence>